<evidence type="ECO:0000313" key="2">
    <source>
        <dbReference type="Proteomes" id="UP000201566"/>
    </source>
</evidence>
<gene>
    <name evidence="1" type="ORF">pdul_cds_625</name>
</gene>
<protein>
    <submittedName>
        <fullName evidence="1">Uncharacterized protein</fullName>
    </submittedName>
</protein>
<dbReference type="KEGG" id="vg:16512341"/>
<organism evidence="1 2">
    <name type="scientific">Pandoravirus dulcis</name>
    <dbReference type="NCBI Taxonomy" id="1349409"/>
    <lineage>
        <taxon>Viruses</taxon>
        <taxon>Pandoravirus</taxon>
    </lineage>
</organism>
<reference evidence="1 2" key="1">
    <citation type="journal article" date="2013" name="Science">
        <title>Pandoraviruses: amoeba viruses with genomes up to 2.5 Mb reaching that of parasitic eukaryotes.</title>
        <authorList>
            <person name="Philippe N."/>
            <person name="Legendre M."/>
            <person name="Doutre G."/>
            <person name="Coute Y."/>
            <person name="Poirot O."/>
            <person name="Lescot M."/>
            <person name="Arslan D."/>
            <person name="Seltzer V."/>
            <person name="Bertaux L."/>
            <person name="Bruley C."/>
            <person name="Garin J."/>
            <person name="Claverie J.M."/>
            <person name="Abergel C."/>
        </authorList>
    </citation>
    <scope>NUCLEOTIDE SEQUENCE [LARGE SCALE GENOMIC DNA]</scope>
    <source>
        <strain evidence="1">Melbourne</strain>
    </source>
</reference>
<dbReference type="EMBL" id="KC977570">
    <property type="protein sequence ID" value="AGO82756.2"/>
    <property type="molecule type" value="Genomic_DNA"/>
</dbReference>
<dbReference type="GeneID" id="16512341"/>
<sequence>MHRAPPHRAPFTTTAIRSGAYPPAEYARMADEALSLLGHPDGQVRLEPTLPDGDSAPCAVKVPIYPVGVTIRHGRGTPPNPDSAWPAIMAAAALSSDYAVIKGSVLCLGTAALVTACASRVPGVRSRLARMSSGSRFALGAALDGVVIVGTAQLLLRHSIAHADDLVVDALARSNLDGPLGVYLARTMGNNVSFDMPLQVVPGHTGVARFERMRKRLKQKWGLSAYELVDKAAGQLVE</sequence>
<dbReference type="RefSeq" id="YP_008319425.2">
    <property type="nucleotide sequence ID" value="NC_021858.1"/>
</dbReference>
<evidence type="ECO:0000313" key="1">
    <source>
        <dbReference type="EMBL" id="AGO82756.2"/>
    </source>
</evidence>
<dbReference type="Proteomes" id="UP000201566">
    <property type="component" value="Segment"/>
</dbReference>
<proteinExistence type="predicted"/>
<accession>S4VXF5</accession>
<name>S4VXF5_9VIRU</name>